<comment type="caution">
    <text evidence="2">The sequence shown here is derived from an EMBL/GenBank/DDBJ whole genome shotgun (WGS) entry which is preliminary data.</text>
</comment>
<dbReference type="GO" id="GO:0032259">
    <property type="term" value="P:methylation"/>
    <property type="evidence" value="ECO:0007669"/>
    <property type="project" value="UniProtKB-KW"/>
</dbReference>
<evidence type="ECO:0000313" key="3">
    <source>
        <dbReference type="Proteomes" id="UP000286715"/>
    </source>
</evidence>
<dbReference type="InterPro" id="IPR013216">
    <property type="entry name" value="Methyltransf_11"/>
</dbReference>
<gene>
    <name evidence="2" type="ORF">JCM31826_09710</name>
</gene>
<proteinExistence type="predicted"/>
<dbReference type="CDD" id="cd02440">
    <property type="entry name" value="AdoMet_MTases"/>
    <property type="match status" value="1"/>
</dbReference>
<accession>A0A401XKE4</accession>
<dbReference type="Proteomes" id="UP000286715">
    <property type="component" value="Unassembled WGS sequence"/>
</dbReference>
<dbReference type="RefSeq" id="WP_124397553.1">
    <property type="nucleotide sequence ID" value="NZ_BHZE01000007.1"/>
</dbReference>
<organism evidence="2 3">
    <name type="scientific">Thermaurantimonas aggregans</name>
    <dbReference type="NCBI Taxonomy" id="2173829"/>
    <lineage>
        <taxon>Bacteria</taxon>
        <taxon>Pseudomonadati</taxon>
        <taxon>Bacteroidota</taxon>
        <taxon>Flavobacteriia</taxon>
        <taxon>Flavobacteriales</taxon>
        <taxon>Schleiferiaceae</taxon>
        <taxon>Thermaurantimonas</taxon>
    </lineage>
</organism>
<name>A0A401XKE4_9FLAO</name>
<dbReference type="EMBL" id="BHZE01000007">
    <property type="protein sequence ID" value="GCD77489.1"/>
    <property type="molecule type" value="Genomic_DNA"/>
</dbReference>
<keyword evidence="2" id="KW-0808">Transferase</keyword>
<dbReference type="GO" id="GO:0008757">
    <property type="term" value="F:S-adenosylmethionine-dependent methyltransferase activity"/>
    <property type="evidence" value="ECO:0007669"/>
    <property type="project" value="InterPro"/>
</dbReference>
<evidence type="ECO:0000313" key="2">
    <source>
        <dbReference type="EMBL" id="GCD77489.1"/>
    </source>
</evidence>
<evidence type="ECO:0000259" key="1">
    <source>
        <dbReference type="Pfam" id="PF08241"/>
    </source>
</evidence>
<dbReference type="Pfam" id="PF08241">
    <property type="entry name" value="Methyltransf_11"/>
    <property type="match status" value="1"/>
</dbReference>
<sequence>MKKIFRLLLKYIPRTWLIRGSYLAKDVLALFMYGSRYEDPIDGRTYRSLLPYGYGNRQRPNVLAPASLSLERHRLMWIYLKKQTDFFTARLKVLHIAPEQCFYGRFKKMKNLDYTTADLESPLADLHFDLHDIPLPDNTYDVVFCNHVLEHVNDDIRCMQEIRRIMKPGGWAIMQVPLDINRSETFSDPTITDRAERERIFGQYDHVRVYGTDYPRRLEQAGFKVEVFDVKKLLTPEQIDRFRVQPDELLYIARKI</sequence>
<dbReference type="InterPro" id="IPR029063">
    <property type="entry name" value="SAM-dependent_MTases_sf"/>
</dbReference>
<reference evidence="2 3" key="1">
    <citation type="submission" date="2018-11" db="EMBL/GenBank/DDBJ databases">
        <title>Schleiferia aggregans sp. nov., a moderately thermophilic heterotrophic bacterium isolated from microbial mats at a terrestrial hot spring.</title>
        <authorList>
            <person name="Iino T."/>
            <person name="Ohkuma M."/>
            <person name="Haruta S."/>
        </authorList>
    </citation>
    <scope>NUCLEOTIDE SEQUENCE [LARGE SCALE GENOMIC DNA]</scope>
    <source>
        <strain evidence="2 3">LA</strain>
    </source>
</reference>
<feature type="domain" description="Methyltransferase type 11" evidence="1">
    <location>
        <begin position="126"/>
        <end position="173"/>
    </location>
</feature>
<dbReference type="SUPFAM" id="SSF53335">
    <property type="entry name" value="S-adenosyl-L-methionine-dependent methyltransferases"/>
    <property type="match status" value="1"/>
</dbReference>
<keyword evidence="3" id="KW-1185">Reference proteome</keyword>
<dbReference type="Gene3D" id="3.40.50.150">
    <property type="entry name" value="Vaccinia Virus protein VP39"/>
    <property type="match status" value="1"/>
</dbReference>
<keyword evidence="2" id="KW-0489">Methyltransferase</keyword>
<dbReference type="AlphaFoldDB" id="A0A401XKE4"/>
<dbReference type="OrthoDB" id="3896938at2"/>
<protein>
    <submittedName>
        <fullName evidence="2">SAM-dependent methyltransferase</fullName>
    </submittedName>
</protein>